<evidence type="ECO:0000256" key="1">
    <source>
        <dbReference type="SAM" id="Phobius"/>
    </source>
</evidence>
<keyword evidence="1" id="KW-1133">Transmembrane helix</keyword>
<keyword evidence="3" id="KW-1185">Reference proteome</keyword>
<keyword evidence="1" id="KW-0472">Membrane</keyword>
<feature type="transmembrane region" description="Helical" evidence="1">
    <location>
        <begin position="257"/>
        <end position="279"/>
    </location>
</feature>
<name>A0A0B2BKS1_9ACTN</name>
<proteinExistence type="predicted"/>
<dbReference type="InterPro" id="IPR011990">
    <property type="entry name" value="TPR-like_helical_dom_sf"/>
</dbReference>
<dbReference type="Proteomes" id="UP000230842">
    <property type="component" value="Unassembled WGS sequence"/>
</dbReference>
<reference evidence="2 3" key="1">
    <citation type="submission" date="2017-11" db="EMBL/GenBank/DDBJ databases">
        <title>Genomic Encyclopedia of Archaeal and Bacterial Type Strains, Phase II (KMG-II): From Individual Species to Whole Genera.</title>
        <authorList>
            <person name="Goeker M."/>
        </authorList>
    </citation>
    <scope>NUCLEOTIDE SEQUENCE [LARGE SCALE GENOMIC DNA]</scope>
    <source>
        <strain evidence="2 3">DSM 27763</strain>
    </source>
</reference>
<evidence type="ECO:0008006" key="4">
    <source>
        <dbReference type="Google" id="ProtNLM"/>
    </source>
</evidence>
<dbReference type="RefSeq" id="WP_039349151.1">
    <property type="nucleotide sequence ID" value="NZ_PGEZ01000002.1"/>
</dbReference>
<dbReference type="AlphaFoldDB" id="A0A0B2BKS1"/>
<evidence type="ECO:0000313" key="3">
    <source>
        <dbReference type="Proteomes" id="UP000230842"/>
    </source>
</evidence>
<comment type="caution">
    <text evidence="2">The sequence shown here is derived from an EMBL/GenBank/DDBJ whole genome shotgun (WGS) entry which is preliminary data.</text>
</comment>
<dbReference type="OrthoDB" id="3353922at2"/>
<dbReference type="Gene3D" id="1.25.40.10">
    <property type="entry name" value="Tetratricopeptide repeat domain"/>
    <property type="match status" value="1"/>
</dbReference>
<dbReference type="EMBL" id="PGEZ01000002">
    <property type="protein sequence ID" value="PJJ54021.1"/>
    <property type="molecule type" value="Genomic_DNA"/>
</dbReference>
<gene>
    <name evidence="2" type="ORF">CLV56_3524</name>
</gene>
<keyword evidence="1" id="KW-0812">Transmembrane</keyword>
<accession>A0A0B2BKS1</accession>
<sequence length="286" mass="31240">MPATGSSFVRAEHYLDVGNPQACLDLLNEVAFDEDPVRAFGLRSLALLRLGRNEEALEVAEAGLAHEESPALLFYAAQASESMRRPETGTYFRRAVEASPYDVAIVCRYGSFLIDANHLDEAHRMAATAEQLDPTSTNRLVLEGEIARAEEDWPRCRSYAQAVLADDPENVQALVLMAVSADAQGDFDGGARRLGQAAAANPQDRGLRKAARRAQAAAAPALRPVRLASEALPWWAQGLILVITFRIARQLPAPANLILGTLVLSWVAYSWIATGYVAFRGRRSRR</sequence>
<protein>
    <recommendedName>
        <fullName evidence="4">Tetratricopeptide repeat protein</fullName>
    </recommendedName>
</protein>
<organism evidence="2 3">
    <name type="scientific">Mumia flava</name>
    <dbReference type="NCBI Taxonomy" id="1348852"/>
    <lineage>
        <taxon>Bacteria</taxon>
        <taxon>Bacillati</taxon>
        <taxon>Actinomycetota</taxon>
        <taxon>Actinomycetes</taxon>
        <taxon>Propionibacteriales</taxon>
        <taxon>Nocardioidaceae</taxon>
        <taxon>Mumia</taxon>
    </lineage>
</organism>
<dbReference type="SUPFAM" id="SSF48452">
    <property type="entry name" value="TPR-like"/>
    <property type="match status" value="1"/>
</dbReference>
<evidence type="ECO:0000313" key="2">
    <source>
        <dbReference type="EMBL" id="PJJ54021.1"/>
    </source>
</evidence>